<comment type="caution">
    <text evidence="6">The sequence shown here is derived from an EMBL/GenBank/DDBJ whole genome shotgun (WGS) entry which is preliminary data.</text>
</comment>
<feature type="domain" description="MCM C-terminal AAA(+) ATPase" evidence="5">
    <location>
        <begin position="313"/>
        <end position="389"/>
    </location>
</feature>
<reference evidence="6 7" key="1">
    <citation type="journal article" date="2022" name="Nat. Genet.">
        <title>Improved pea reference genome and pan-genome highlight genomic features and evolutionary characteristics.</title>
        <authorList>
            <person name="Yang T."/>
            <person name="Liu R."/>
            <person name="Luo Y."/>
            <person name="Hu S."/>
            <person name="Wang D."/>
            <person name="Wang C."/>
            <person name="Pandey M.K."/>
            <person name="Ge S."/>
            <person name="Xu Q."/>
            <person name="Li N."/>
            <person name="Li G."/>
            <person name="Huang Y."/>
            <person name="Saxena R.K."/>
            <person name="Ji Y."/>
            <person name="Li M."/>
            <person name="Yan X."/>
            <person name="He Y."/>
            <person name="Liu Y."/>
            <person name="Wang X."/>
            <person name="Xiang C."/>
            <person name="Varshney R.K."/>
            <person name="Ding H."/>
            <person name="Gao S."/>
            <person name="Zong X."/>
        </authorList>
    </citation>
    <scope>NUCLEOTIDE SEQUENCE [LARGE SCALE GENOMIC DNA]</scope>
    <source>
        <strain evidence="6 7">cv. Zhongwan 6</strain>
    </source>
</reference>
<evidence type="ECO:0000256" key="2">
    <source>
        <dbReference type="ARBA" id="ARBA00022741"/>
    </source>
</evidence>
<dbReference type="GO" id="GO:0003677">
    <property type="term" value="F:DNA binding"/>
    <property type="evidence" value="ECO:0007669"/>
    <property type="project" value="UniProtKB-KW"/>
</dbReference>
<dbReference type="Proteomes" id="UP001058974">
    <property type="component" value="Chromosome 4"/>
</dbReference>
<dbReference type="Pfam" id="PF00493">
    <property type="entry name" value="MCM"/>
    <property type="match status" value="1"/>
</dbReference>
<dbReference type="SMART" id="SM00350">
    <property type="entry name" value="MCM"/>
    <property type="match status" value="1"/>
</dbReference>
<keyword evidence="7" id="KW-1185">Reference proteome</keyword>
<keyword evidence="4" id="KW-0238">DNA-binding</keyword>
<dbReference type="EC" id="3.6.4.12" evidence="1"/>
<dbReference type="PROSITE" id="PS50051">
    <property type="entry name" value="MCM_2"/>
    <property type="match status" value="1"/>
</dbReference>
<evidence type="ECO:0000256" key="4">
    <source>
        <dbReference type="ARBA" id="ARBA00023125"/>
    </source>
</evidence>
<evidence type="ECO:0000259" key="5">
    <source>
        <dbReference type="PROSITE" id="PS50051"/>
    </source>
</evidence>
<keyword evidence="2" id="KW-0547">Nucleotide-binding</keyword>
<dbReference type="EMBL" id="JAMSHJ010000004">
    <property type="protein sequence ID" value="KAI5416790.1"/>
    <property type="molecule type" value="Genomic_DNA"/>
</dbReference>
<sequence>MLLKWELQVNCLHELLFLSYTICKRSHQLPLSTKYLSVLTRDNDWIEFLSEAQIGGYPYDTVVQVAPKEFSYPRLRLHMLTVFRGMQSKKKVGSAPFSDTLEKSSETPFPEESICVPVELFQILAVFWLEITAARETSSIKVNDIASHIADNIGAAVAATNALPLSDRVLTFHYNRQSPKHRRLITPVSLNSSASAMSEISSTSIKERIFDSQGKIVEDEITVEHHGFVDAASVSDEGPASLSKMVVVLCEQHLFSPLLRAFDMLLPSCSLLPFIRALQAFSQMSLSEASAYLGSFSARIKEELMHIADNSYVESSQTIDETKTGITIVLNSRTSVFAAANPPSGRYDDLKTAHDNIDLQTTILSRFDLIFIVKDIRMYDQDKIIASHIIKVHASASATRGENKTIISKEENWLKRYLKYCRTECHPRLSETTAKLLQNNYVKIRQDMRQQANETGAAAAIPITVRQLEAIVRLVNHLQR</sequence>
<organism evidence="6 7">
    <name type="scientific">Pisum sativum</name>
    <name type="common">Garden pea</name>
    <name type="synonym">Lathyrus oleraceus</name>
    <dbReference type="NCBI Taxonomy" id="3888"/>
    <lineage>
        <taxon>Eukaryota</taxon>
        <taxon>Viridiplantae</taxon>
        <taxon>Streptophyta</taxon>
        <taxon>Embryophyta</taxon>
        <taxon>Tracheophyta</taxon>
        <taxon>Spermatophyta</taxon>
        <taxon>Magnoliopsida</taxon>
        <taxon>eudicotyledons</taxon>
        <taxon>Gunneridae</taxon>
        <taxon>Pentapetalae</taxon>
        <taxon>rosids</taxon>
        <taxon>fabids</taxon>
        <taxon>Fabales</taxon>
        <taxon>Fabaceae</taxon>
        <taxon>Papilionoideae</taxon>
        <taxon>50 kb inversion clade</taxon>
        <taxon>NPAAA clade</taxon>
        <taxon>Hologalegina</taxon>
        <taxon>IRL clade</taxon>
        <taxon>Fabeae</taxon>
        <taxon>Lathyrus</taxon>
    </lineage>
</organism>
<dbReference type="PANTHER" id="PTHR13650:SF0">
    <property type="entry name" value="SPATACSIN"/>
    <property type="match status" value="1"/>
</dbReference>
<dbReference type="InterPro" id="IPR027417">
    <property type="entry name" value="P-loop_NTPase"/>
</dbReference>
<dbReference type="Gramene" id="Psat04G0170100-T1">
    <property type="protein sequence ID" value="KAI5416790.1"/>
    <property type="gene ID" value="KIW84_041701"/>
</dbReference>
<evidence type="ECO:0000313" key="7">
    <source>
        <dbReference type="Proteomes" id="UP001058974"/>
    </source>
</evidence>
<dbReference type="PANTHER" id="PTHR13650">
    <property type="entry name" value="SPATACSIN"/>
    <property type="match status" value="1"/>
</dbReference>
<dbReference type="Gene3D" id="3.40.50.300">
    <property type="entry name" value="P-loop containing nucleotide triphosphate hydrolases"/>
    <property type="match status" value="1"/>
</dbReference>
<dbReference type="InterPro" id="IPR001208">
    <property type="entry name" value="MCM_dom"/>
</dbReference>
<evidence type="ECO:0000256" key="3">
    <source>
        <dbReference type="ARBA" id="ARBA00022840"/>
    </source>
</evidence>
<dbReference type="GO" id="GO:0005737">
    <property type="term" value="C:cytoplasm"/>
    <property type="evidence" value="ECO:0007669"/>
    <property type="project" value="TreeGrafter"/>
</dbReference>
<dbReference type="GO" id="GO:0005524">
    <property type="term" value="F:ATP binding"/>
    <property type="evidence" value="ECO:0007669"/>
    <property type="project" value="UniProtKB-KW"/>
</dbReference>
<dbReference type="Pfam" id="PF17855">
    <property type="entry name" value="MCM_lid"/>
    <property type="match status" value="1"/>
</dbReference>
<dbReference type="InterPro" id="IPR041562">
    <property type="entry name" value="MCM_lid"/>
</dbReference>
<protein>
    <recommendedName>
        <fullName evidence="1">DNA helicase</fullName>
        <ecNumber evidence="1">3.6.4.12</ecNumber>
    </recommendedName>
</protein>
<accession>A0A9D4XCC1</accession>
<dbReference type="AlphaFoldDB" id="A0A9D4XCC1"/>
<dbReference type="InterPro" id="IPR031327">
    <property type="entry name" value="MCM"/>
</dbReference>
<proteinExistence type="predicted"/>
<name>A0A9D4XCC1_PEA</name>
<dbReference type="GO" id="GO:0003678">
    <property type="term" value="F:DNA helicase activity"/>
    <property type="evidence" value="ECO:0007669"/>
    <property type="project" value="UniProtKB-EC"/>
</dbReference>
<evidence type="ECO:0000256" key="1">
    <source>
        <dbReference type="ARBA" id="ARBA00012551"/>
    </source>
</evidence>
<keyword evidence="3" id="KW-0067">ATP-binding</keyword>
<gene>
    <name evidence="6" type="ORF">KIW84_041701</name>
</gene>
<evidence type="ECO:0000313" key="6">
    <source>
        <dbReference type="EMBL" id="KAI5416790.1"/>
    </source>
</evidence>
<dbReference type="SUPFAM" id="SSF52540">
    <property type="entry name" value="P-loop containing nucleoside triphosphate hydrolases"/>
    <property type="match status" value="1"/>
</dbReference>
<dbReference type="InterPro" id="IPR028103">
    <property type="entry name" value="Spatacsin"/>
</dbReference>